<organism evidence="1 2">
    <name type="scientific">Burkholderia pseudomultivorans</name>
    <dbReference type="NCBI Taxonomy" id="1207504"/>
    <lineage>
        <taxon>Bacteria</taxon>
        <taxon>Pseudomonadati</taxon>
        <taxon>Pseudomonadota</taxon>
        <taxon>Betaproteobacteria</taxon>
        <taxon>Burkholderiales</taxon>
        <taxon>Burkholderiaceae</taxon>
        <taxon>Burkholderia</taxon>
        <taxon>Burkholderia cepacia complex</taxon>
    </lineage>
</organism>
<dbReference type="RefSeq" id="WP_041758165.1">
    <property type="nucleotide sequence ID" value="NZ_CADFDQ010000027.1"/>
</dbReference>
<comment type="caution">
    <text evidence="1">The sequence shown here is derived from an EMBL/GenBank/DDBJ whole genome shotgun (WGS) entry which is preliminary data.</text>
</comment>
<accession>A0ABU2E5I1</accession>
<dbReference type="Proteomes" id="UP001248067">
    <property type="component" value="Unassembled WGS sequence"/>
</dbReference>
<evidence type="ECO:0000313" key="2">
    <source>
        <dbReference type="Proteomes" id="UP001248067"/>
    </source>
</evidence>
<dbReference type="Pfam" id="PF13602">
    <property type="entry name" value="ADH_zinc_N_2"/>
    <property type="match status" value="1"/>
</dbReference>
<proteinExistence type="predicted"/>
<protein>
    <recommendedName>
        <fullName evidence="3">Alcohol dehydrogenase</fullName>
    </recommendedName>
</protein>
<evidence type="ECO:0000313" key="1">
    <source>
        <dbReference type="EMBL" id="MDR8755125.1"/>
    </source>
</evidence>
<dbReference type="Gene3D" id="3.40.50.720">
    <property type="entry name" value="NAD(P)-binding Rossmann-like Domain"/>
    <property type="match status" value="1"/>
</dbReference>
<evidence type="ECO:0008006" key="3">
    <source>
        <dbReference type="Google" id="ProtNLM"/>
    </source>
</evidence>
<dbReference type="EMBL" id="VJSY01000025">
    <property type="protein sequence ID" value="MDR8755125.1"/>
    <property type="molecule type" value="Genomic_DNA"/>
</dbReference>
<name>A0ABU2E5I1_9BURK</name>
<reference evidence="1 2" key="1">
    <citation type="submission" date="2019-06" db="EMBL/GenBank/DDBJ databases">
        <title>Evolution of Burkholderia multivorans in the lungs of Cystic Fibrosis patients.</title>
        <authorList>
            <person name="Moreira L.M."/>
        </authorList>
    </citation>
    <scope>NUCLEOTIDE SEQUENCE [LARGE SCALE GENOMIC DNA]</scope>
    <source>
        <strain evidence="1 2">VC13239</strain>
    </source>
</reference>
<sequence>MLLPMLAGQGLARHGEILSEIGALVDRGKLRPLLDPARFSLTDVSAAYTHLEKGHAIGKVVIDICP</sequence>
<dbReference type="Gene3D" id="3.90.180.10">
    <property type="entry name" value="Medium-chain alcohol dehydrogenases, catalytic domain"/>
    <property type="match status" value="1"/>
</dbReference>
<keyword evidence="2" id="KW-1185">Reference proteome</keyword>
<gene>
    <name evidence="1" type="ORF">FEQ00_03554</name>
</gene>